<reference evidence="2 3" key="1">
    <citation type="journal article" date="2015" name="Int. J. Syst. Evol. Microbiol.">
        <title>Thermococcus eurythermalis sp. nov., a conditional piezophilic hyperthermophilic archaeon with a wide temperature range isolated from an oil-immersed chimney in the Guaymas Basin.</title>
        <authorList>
            <person name="Zhao W."/>
            <person name="Zeng X."/>
            <person name="Xiao X."/>
        </authorList>
    </citation>
    <scope>NUCLEOTIDE SEQUENCE [LARGE SCALE GENOMIC DNA]</scope>
    <source>
        <strain evidence="2 3">A501</strain>
    </source>
</reference>
<feature type="domain" description="Glycosyltransferase GT-D fold" evidence="1">
    <location>
        <begin position="53"/>
        <end position="263"/>
    </location>
</feature>
<accession>A0A097QSS8</accession>
<protein>
    <recommendedName>
        <fullName evidence="1">Glycosyltransferase GT-D fold domain-containing protein</fullName>
    </recommendedName>
</protein>
<sequence>MKLKFMKAFVKHPLFYLKYATVLSGVVDIDFHSDNFLNLVETISTVVKNRKSIIRFGDGEISLLLGFDIRFQEYTPELAYYLKRILKEYNDKSPYVLGIPWRYLVMDSETLKKWKKTHFWIPFKIVFSRYFDPNTIYGDAFVFRHLARIGVNIFEKILLRIRPCPDEITIVANEYTRHTVTYLWKTTSDKYNLTKDITLNYINIPKRNAFLELHNIIDRIHEIHTHCKNPILISAGPTGKVLSYILSDRGYWVLDIGHYFDSFRVIHLETLKKYHMKSLSV</sequence>
<dbReference type="AlphaFoldDB" id="A0A097QSS8"/>
<gene>
    <name evidence="2" type="ORF">TEU_03875</name>
</gene>
<dbReference type="HOGENOM" id="CLU_989089_0_0_2"/>
<dbReference type="Proteomes" id="UP000029980">
    <property type="component" value="Chromosome"/>
</dbReference>
<dbReference type="GeneID" id="25152573"/>
<dbReference type="STRING" id="1505907.TEU_03875"/>
<keyword evidence="3" id="KW-1185">Reference proteome</keyword>
<dbReference type="EMBL" id="CP008887">
    <property type="protein sequence ID" value="AIU69548.1"/>
    <property type="molecule type" value="Genomic_DNA"/>
</dbReference>
<dbReference type="RefSeq" id="WP_050002529.1">
    <property type="nucleotide sequence ID" value="NZ_CP008887.1"/>
</dbReference>
<dbReference type="Pfam" id="PF08759">
    <property type="entry name" value="GT-D"/>
    <property type="match status" value="1"/>
</dbReference>
<proteinExistence type="predicted"/>
<evidence type="ECO:0000259" key="1">
    <source>
        <dbReference type="Pfam" id="PF08759"/>
    </source>
</evidence>
<evidence type="ECO:0000313" key="2">
    <source>
        <dbReference type="EMBL" id="AIU69548.1"/>
    </source>
</evidence>
<name>A0A097QSS8_9EURY</name>
<evidence type="ECO:0000313" key="3">
    <source>
        <dbReference type="Proteomes" id="UP000029980"/>
    </source>
</evidence>
<dbReference type="InterPro" id="IPR014869">
    <property type="entry name" value="GT-D"/>
</dbReference>
<dbReference type="KEGG" id="teu:TEU_03875"/>
<organism evidence="2 3">
    <name type="scientific">Thermococcus eurythermalis</name>
    <dbReference type="NCBI Taxonomy" id="1505907"/>
    <lineage>
        <taxon>Archaea</taxon>
        <taxon>Methanobacteriati</taxon>
        <taxon>Methanobacteriota</taxon>
        <taxon>Thermococci</taxon>
        <taxon>Thermococcales</taxon>
        <taxon>Thermococcaceae</taxon>
        <taxon>Thermococcus</taxon>
    </lineage>
</organism>